<dbReference type="AlphaFoldDB" id="A0A6N9Z346"/>
<evidence type="ECO:0000313" key="3">
    <source>
        <dbReference type="EMBL" id="NEG89008.1"/>
    </source>
</evidence>
<comment type="caution">
    <text evidence="3">The sequence shown here is derived from an EMBL/GenBank/DDBJ whole genome shotgun (WGS) entry which is preliminary data.</text>
</comment>
<proteinExistence type="predicted"/>
<keyword evidence="2" id="KW-0472">Membrane</keyword>
<evidence type="ECO:0000256" key="2">
    <source>
        <dbReference type="SAM" id="Phobius"/>
    </source>
</evidence>
<accession>A0A6N9Z346</accession>
<sequence>MLNDEWEPNADATQETNDMTTGASSDGTHADTPSVPAQGLSFDAVSSPDDDGAMVDFTFPPIETGEPSRLTDIPTIAIPPITGTWTTDSPDGARQATMPDATDAEASQEAPDAAPTQIIGSPVNDGPRTTVIADGGTSVMPPVPPVPAPPQGLPLNPSSETDAAGTAKKTGAVAEPATDIIGSSNVIEASPEDFAEITQTGPIVAPEESRGDGDAANTRSFVFDCRFLIAGAAALVVAAVAVAGVFWWNGRQAEQTHAAKLVACQSAYSRYQDAADKVASVLKTTAAAQKITADQVADATTVTALKTAVDKANDMGTVSSCDANATLAALTSQTADANDAADKASELASSLTKAADAVTVSRTAKDDADRNAAKQQLQTAVADAQTLYDGTAGAVADESTRAALLTAIDTANTLLKEDKPTMTSLQDALKALQTASDDVNMSVEALTALNAQIIQNNGAQDTMPIIPQNTTNGTGTGADQGSDDSGAGAGSQDSEQNDPATPSDGNGSQGDSQDDSDSTGGNGTTPSTGQ</sequence>
<evidence type="ECO:0000256" key="1">
    <source>
        <dbReference type="SAM" id="MobiDB-lite"/>
    </source>
</evidence>
<gene>
    <name evidence="3" type="ORF">GFD25_03080</name>
</gene>
<feature type="compositionally biased region" description="Low complexity" evidence="1">
    <location>
        <begin position="477"/>
        <end position="494"/>
    </location>
</feature>
<reference evidence="3 4" key="1">
    <citation type="submission" date="2019-10" db="EMBL/GenBank/DDBJ databases">
        <title>Bifidobacterium from non-human primates.</title>
        <authorList>
            <person name="Modesto M."/>
        </authorList>
    </citation>
    <scope>NUCLEOTIDE SEQUENCE [LARGE SCALE GENOMIC DNA]</scope>
    <source>
        <strain evidence="3 4">TRE17</strain>
    </source>
</reference>
<feature type="compositionally biased region" description="Low complexity" evidence="1">
    <location>
        <begin position="502"/>
        <end position="511"/>
    </location>
</feature>
<protein>
    <recommendedName>
        <fullName evidence="5">Sugar-binding protein</fullName>
    </recommendedName>
</protein>
<keyword evidence="2" id="KW-1133">Transmembrane helix</keyword>
<feature type="transmembrane region" description="Helical" evidence="2">
    <location>
        <begin position="227"/>
        <end position="248"/>
    </location>
</feature>
<feature type="region of interest" description="Disordered" evidence="1">
    <location>
        <begin position="460"/>
        <end position="530"/>
    </location>
</feature>
<feature type="region of interest" description="Disordered" evidence="1">
    <location>
        <begin position="80"/>
        <end position="126"/>
    </location>
</feature>
<feature type="compositionally biased region" description="Polar residues" evidence="1">
    <location>
        <begin position="11"/>
        <end position="27"/>
    </location>
</feature>
<dbReference type="RefSeq" id="WP_163229877.1">
    <property type="nucleotide sequence ID" value="NZ_WHZW01000005.1"/>
</dbReference>
<keyword evidence="4" id="KW-1185">Reference proteome</keyword>
<dbReference type="Proteomes" id="UP000469194">
    <property type="component" value="Unassembled WGS sequence"/>
</dbReference>
<dbReference type="EMBL" id="WHZW01000005">
    <property type="protein sequence ID" value="NEG89008.1"/>
    <property type="molecule type" value="Genomic_DNA"/>
</dbReference>
<evidence type="ECO:0000313" key="4">
    <source>
        <dbReference type="Proteomes" id="UP000469194"/>
    </source>
</evidence>
<keyword evidence="2" id="KW-0812">Transmembrane</keyword>
<evidence type="ECO:0008006" key="5">
    <source>
        <dbReference type="Google" id="ProtNLM"/>
    </source>
</evidence>
<name>A0A6N9Z346_9BIFI</name>
<organism evidence="3 4">
    <name type="scientific">Bifidobacterium aerophilum</name>
    <dbReference type="NCBI Taxonomy" id="1798155"/>
    <lineage>
        <taxon>Bacteria</taxon>
        <taxon>Bacillati</taxon>
        <taxon>Actinomycetota</taxon>
        <taxon>Actinomycetes</taxon>
        <taxon>Bifidobacteriales</taxon>
        <taxon>Bifidobacteriaceae</taxon>
        <taxon>Bifidobacterium</taxon>
    </lineage>
</organism>
<feature type="region of interest" description="Disordered" evidence="1">
    <location>
        <begin position="1"/>
        <end position="53"/>
    </location>
</feature>